<proteinExistence type="predicted"/>
<evidence type="ECO:0000256" key="2">
    <source>
        <dbReference type="ARBA" id="ARBA00023136"/>
    </source>
</evidence>
<keyword evidence="6" id="KW-1185">Reference proteome</keyword>
<feature type="signal peptide" evidence="3">
    <location>
        <begin position="1"/>
        <end position="25"/>
    </location>
</feature>
<keyword evidence="2" id="KW-0472">Membrane</keyword>
<dbReference type="PANTHER" id="PTHR46825">
    <property type="entry name" value="D-ALANYL-D-ALANINE-CARBOXYPEPTIDASE/ENDOPEPTIDASE AMPH"/>
    <property type="match status" value="1"/>
</dbReference>
<dbReference type="AlphaFoldDB" id="Q97FD2"/>
<dbReference type="Proteomes" id="UP000000814">
    <property type="component" value="Chromosome"/>
</dbReference>
<accession>Q97FD2</accession>
<dbReference type="PATRIC" id="fig|272562.8.peg.2995"/>
<dbReference type="InterPro" id="IPR001466">
    <property type="entry name" value="Beta-lactam-related"/>
</dbReference>
<dbReference type="STRING" id="272562.CA_C2808"/>
<dbReference type="RefSeq" id="WP_010966093.1">
    <property type="nucleotide sequence ID" value="NC_003030.1"/>
</dbReference>
<dbReference type="Gene3D" id="3.40.710.10">
    <property type="entry name" value="DD-peptidase/beta-lactamase superfamily"/>
    <property type="match status" value="1"/>
</dbReference>
<dbReference type="OrthoDB" id="9797709at2"/>
<dbReference type="PANTHER" id="PTHR46825:SF11">
    <property type="entry name" value="PENICILLIN-BINDING PROTEIN 4"/>
    <property type="match status" value="1"/>
</dbReference>
<dbReference type="Pfam" id="PF00144">
    <property type="entry name" value="Beta-lactamase"/>
    <property type="match status" value="1"/>
</dbReference>
<feature type="domain" description="Beta-lactamase-related" evidence="4">
    <location>
        <begin position="97"/>
        <end position="426"/>
    </location>
</feature>
<evidence type="ECO:0000259" key="4">
    <source>
        <dbReference type="Pfam" id="PF00144"/>
    </source>
</evidence>
<evidence type="ECO:0000313" key="5">
    <source>
        <dbReference type="EMBL" id="AAK80752.1"/>
    </source>
</evidence>
<keyword evidence="3" id="KW-0732">Signal</keyword>
<dbReference type="SUPFAM" id="SSF56601">
    <property type="entry name" value="beta-lactamase/transpeptidase-like"/>
    <property type="match status" value="1"/>
</dbReference>
<dbReference type="eggNOG" id="COG1680">
    <property type="taxonomic scope" value="Bacteria"/>
</dbReference>
<evidence type="ECO:0000256" key="1">
    <source>
        <dbReference type="ARBA" id="ARBA00004370"/>
    </source>
</evidence>
<protein>
    <submittedName>
        <fullName evidence="5">Beta-lactamase class C domain (PBPX family) containing protein</fullName>
    </submittedName>
</protein>
<feature type="chain" id="PRO_5004324423" evidence="3">
    <location>
        <begin position="26"/>
        <end position="739"/>
    </location>
</feature>
<gene>
    <name evidence="5" type="ordered locus">CA_C2808</name>
</gene>
<dbReference type="PIR" id="E97245">
    <property type="entry name" value="E97245"/>
</dbReference>
<dbReference type="GO" id="GO:0016020">
    <property type="term" value="C:membrane"/>
    <property type="evidence" value="ECO:0007669"/>
    <property type="project" value="UniProtKB-SubCell"/>
</dbReference>
<dbReference type="HOGENOM" id="CLU_012124_0_0_9"/>
<reference evidence="5 6" key="1">
    <citation type="journal article" date="2001" name="J. Bacteriol.">
        <title>Genome sequence and comparative analysis of the solvent-producing bacterium Clostridium acetobutylicum.</title>
        <authorList>
            <person name="Nolling J."/>
            <person name="Breton G."/>
            <person name="Omelchenko M.V."/>
            <person name="Makarova K.S."/>
            <person name="Zeng Q."/>
            <person name="Gibson R."/>
            <person name="Lee H.M."/>
            <person name="Dubois J."/>
            <person name="Qiu D."/>
            <person name="Hitti J."/>
            <person name="Wolf Y.I."/>
            <person name="Tatusov R.L."/>
            <person name="Sabathe F."/>
            <person name="Doucette-Stamm L."/>
            <person name="Soucaille P."/>
            <person name="Daly M.J."/>
            <person name="Bennett G.N."/>
            <person name="Koonin E.V."/>
            <person name="Smith D.R."/>
        </authorList>
    </citation>
    <scope>NUCLEOTIDE SEQUENCE [LARGE SCALE GENOMIC DNA]</scope>
    <source>
        <strain evidence="6">ATCC 824 / DSM 792 / JCM 1419 / LMG 5710 / VKM B-1787</strain>
    </source>
</reference>
<comment type="subcellular location">
    <subcellularLocation>
        <location evidence="1">Membrane</location>
    </subcellularLocation>
</comment>
<dbReference type="EMBL" id="AE001437">
    <property type="protein sequence ID" value="AAK80752.1"/>
    <property type="molecule type" value="Genomic_DNA"/>
</dbReference>
<evidence type="ECO:0000313" key="6">
    <source>
        <dbReference type="Proteomes" id="UP000000814"/>
    </source>
</evidence>
<dbReference type="InterPro" id="IPR050491">
    <property type="entry name" value="AmpC-like"/>
</dbReference>
<dbReference type="KEGG" id="cac:CA_C2808"/>
<organism evidence="5 6">
    <name type="scientific">Clostridium acetobutylicum (strain ATCC 824 / DSM 792 / JCM 1419 / IAM 19013 / LMG 5710 / NBRC 13948 / NRRL B-527 / VKM B-1787 / 2291 / W)</name>
    <dbReference type="NCBI Taxonomy" id="272562"/>
    <lineage>
        <taxon>Bacteria</taxon>
        <taxon>Bacillati</taxon>
        <taxon>Bacillota</taxon>
        <taxon>Clostridia</taxon>
        <taxon>Eubacteriales</taxon>
        <taxon>Clostridiaceae</taxon>
        <taxon>Clostridium</taxon>
    </lineage>
</organism>
<dbReference type="InterPro" id="IPR012338">
    <property type="entry name" value="Beta-lactam/transpept-like"/>
</dbReference>
<sequence>MKMKKCLVSCLLVALISIPPMKVFAANQTSMRIFEPNAQNNSIVSDFSLKTVDGQEVHIPNVDKSQQLDNKVKSTSQANYSQTKAVADEKASTLINKDYGSTSVQYALIDNGKIVLSGNAGVYSKEDNKPVTADNMYGIGSVSKMFVTTAVMKLVDEGKIELDAPVTKYIKEFKMADGRYKKITVRMLLNHSSGLMGSSFSNAILFGDNDTYSHDTFLKQLSKQRLKADPGAYSVYCNDGFSLAEILVERVAGVSYTTYITNNITDILKMNNTKTPASKFDRNKLVKTYYDGVPNALPVENLNSFGAGGVYSSAEDLCTFANTFTKNSNGILLKKALKAMENKEYLRGIWPEGKDNILAYGLGWDSVNLYPFNQYNIKALCKGGDSEFYHSGFIVLPEQNMAMAVVSSGGLSTYDEVMAERVLLTALKEKGVIKNIIPDKTFTPPQETAVPSEIKKYEGSYLAPSGFINAKIDDAGKLTLLNTQNQPMQTYIYTKGGSFVSSDGSTSMKFVTERNGRIYLQETIYSNMKYLGQTVENLYIAQKEDGNKLKENVAKAWEKRSGKRYVLLNEKYSSVEYMMGCPMALIAFTKGFEGYLGVDKIADKNLAVAILDGPGVMSRDQQDYKLYKKNNLEYLSSNGGIYIDQDALKTLPIDGTFSSTINKDGYAEWYKIGDEAAGKEINVDIPQNAAFAVYDSNGAVINDSLVTGSTSAKLPQNGTIVFLGSPQAKFTIKYNTVLK</sequence>
<name>Q97FD2_CLOAB</name>
<dbReference type="GeneID" id="44999293"/>
<evidence type="ECO:0000256" key="3">
    <source>
        <dbReference type="SAM" id="SignalP"/>
    </source>
</evidence>